<organism evidence="1 2">
    <name type="scientific">Dioscorea alata</name>
    <name type="common">Purple yam</name>
    <dbReference type="NCBI Taxonomy" id="55571"/>
    <lineage>
        <taxon>Eukaryota</taxon>
        <taxon>Viridiplantae</taxon>
        <taxon>Streptophyta</taxon>
        <taxon>Embryophyta</taxon>
        <taxon>Tracheophyta</taxon>
        <taxon>Spermatophyta</taxon>
        <taxon>Magnoliopsida</taxon>
        <taxon>Liliopsida</taxon>
        <taxon>Dioscoreales</taxon>
        <taxon>Dioscoreaceae</taxon>
        <taxon>Dioscorea</taxon>
    </lineage>
</organism>
<proteinExistence type="predicted"/>
<evidence type="ECO:0000313" key="2">
    <source>
        <dbReference type="Proteomes" id="UP000827976"/>
    </source>
</evidence>
<evidence type="ECO:0000313" key="1">
    <source>
        <dbReference type="EMBL" id="KAH7683796.1"/>
    </source>
</evidence>
<dbReference type="Proteomes" id="UP000827976">
    <property type="component" value="Chromosome 5"/>
</dbReference>
<reference evidence="2" key="1">
    <citation type="journal article" date="2022" name="Nat. Commun.">
        <title>Chromosome evolution and the genetic basis of agronomically important traits in greater yam.</title>
        <authorList>
            <person name="Bredeson J.V."/>
            <person name="Lyons J.B."/>
            <person name="Oniyinde I.O."/>
            <person name="Okereke N.R."/>
            <person name="Kolade O."/>
            <person name="Nnabue I."/>
            <person name="Nwadili C.O."/>
            <person name="Hribova E."/>
            <person name="Parker M."/>
            <person name="Nwogha J."/>
            <person name="Shu S."/>
            <person name="Carlson J."/>
            <person name="Kariba R."/>
            <person name="Muthemba S."/>
            <person name="Knop K."/>
            <person name="Barton G.J."/>
            <person name="Sherwood A.V."/>
            <person name="Lopez-Montes A."/>
            <person name="Asiedu R."/>
            <person name="Jamnadass R."/>
            <person name="Muchugi A."/>
            <person name="Goodstein D."/>
            <person name="Egesi C.N."/>
            <person name="Featherston J."/>
            <person name="Asfaw A."/>
            <person name="Simpson G.G."/>
            <person name="Dolezel J."/>
            <person name="Hendre P.S."/>
            <person name="Van Deynze A."/>
            <person name="Kumar P.L."/>
            <person name="Obidiegwu J.E."/>
            <person name="Bhattacharjee R."/>
            <person name="Rokhsar D.S."/>
        </authorList>
    </citation>
    <scope>NUCLEOTIDE SEQUENCE [LARGE SCALE GENOMIC DNA]</scope>
    <source>
        <strain evidence="2">cv. TDa95/00328</strain>
    </source>
</reference>
<comment type="caution">
    <text evidence="1">The sequence shown here is derived from an EMBL/GenBank/DDBJ whole genome shotgun (WGS) entry which is preliminary data.</text>
</comment>
<protein>
    <submittedName>
        <fullName evidence="1">Methyl-accepting chemotaxis protein (MCP) signaling domain-containing protein</fullName>
    </submittedName>
</protein>
<gene>
    <name evidence="1" type="ORF">IHE45_05G206100</name>
</gene>
<name>A0ACB7W879_DIOAL</name>
<accession>A0ACB7W879</accession>
<dbReference type="EMBL" id="CM037015">
    <property type="protein sequence ID" value="KAH7683796.1"/>
    <property type="molecule type" value="Genomic_DNA"/>
</dbReference>
<keyword evidence="2" id="KW-1185">Reference proteome</keyword>
<sequence>MANLLLQILLFVLTCLYTQSFGLSWPFSSSASSTPPPHFHGDTNALNRMVTEFSMDDVGNDPRAVKLIENAKERLLSSNSCWQSAYQNLFAGCSEILSDKDKQSRLAWLLTDCFQKDSGRPTLPSCNSGAQMLTCLKKLDDAEHKVYLEFFLETNSICHQLQASAFKHDTERLVNGLAKSARFAETQLNSIVDKSEKLLQGSSEIHDSLTSIDIKTERMAQTSREIDSKIQDVLKHSEAIFEQSRGISASQSELQERQTELKVNLESGMALVRESYESLGDGIEKVRVQTVEIEKEIMEVGVSMSSKMKNLQSTANDIGNVAGMSLDRQRQLLDGQATALQGLDFLTKFQSQALQESRDALQKLAEFGEKQQAELLKKQEQIQHAHDSLIQNSQSILSAQEEFERKQANVFAALEKLFTLHNTFLAESRFIKSFLFYSCVIFLLYMLTSTKQTFSIRARLYIGLCTTFVLELVIIRLSDGDLLQQTWITSQVFVARSSFLAVASIQLIYAIFTYRDYEVLNHQLLQKLIDKVNIMEQNSGKKLLSLSIETDSCSSNLSQYSWIDKELLEDVDSKIDPNYIFPEEVCENSITTTSITRKYDLRPRRRSPKLYS</sequence>